<dbReference type="PANTHER" id="PTHR46250:SF18">
    <property type="entry name" value="MYB_SANT-LIKE DOMAIN-CONTAINING PROTEIN"/>
    <property type="match status" value="1"/>
</dbReference>
<dbReference type="PANTHER" id="PTHR46250">
    <property type="entry name" value="MYB/SANT-LIKE DNA-BINDING DOMAIN PROTEIN-RELATED"/>
    <property type="match status" value="1"/>
</dbReference>
<sequence length="194" mass="22177">VFFSLLFLQTHPAAKRLLNKPFPHYDELLYVFGKYHATEARVEIFADIESNVPGPRDVVKVNDGPDTEFLDMCNPKMNLSQDDMMTERSSRSSDCKSGSSDQKRKHTCRHSRLITSFGTPWKVRIINLGPLQNGQIKLARKKTLCCKRSISSLSVEGLSKCMMIVAEKVLLMKSFIKMPDLMKATYYRVLRDNP</sequence>
<dbReference type="Gramene" id="MELO3C014887.2.1">
    <property type="protein sequence ID" value="MELO3C014887.2.1"/>
    <property type="gene ID" value="MELO3C014887.2"/>
</dbReference>
<reference evidence="2" key="1">
    <citation type="submission" date="2023-03" db="UniProtKB">
        <authorList>
            <consortium name="EnsemblPlants"/>
        </authorList>
    </citation>
    <scope>IDENTIFICATION</scope>
</reference>
<organism evidence="2">
    <name type="scientific">Cucumis melo</name>
    <name type="common">Muskmelon</name>
    <dbReference type="NCBI Taxonomy" id="3656"/>
    <lineage>
        <taxon>Eukaryota</taxon>
        <taxon>Viridiplantae</taxon>
        <taxon>Streptophyta</taxon>
        <taxon>Embryophyta</taxon>
        <taxon>Tracheophyta</taxon>
        <taxon>Spermatophyta</taxon>
        <taxon>Magnoliopsida</taxon>
        <taxon>eudicotyledons</taxon>
        <taxon>Gunneridae</taxon>
        <taxon>Pentapetalae</taxon>
        <taxon>rosids</taxon>
        <taxon>fabids</taxon>
        <taxon>Cucurbitales</taxon>
        <taxon>Cucurbitaceae</taxon>
        <taxon>Benincaseae</taxon>
        <taxon>Cucumis</taxon>
    </lineage>
</organism>
<feature type="compositionally biased region" description="Basic and acidic residues" evidence="1">
    <location>
        <begin position="85"/>
        <end position="94"/>
    </location>
</feature>
<dbReference type="EnsemblPlants" id="MELO3C014887.2.1">
    <property type="protein sequence ID" value="MELO3C014887.2.1"/>
    <property type="gene ID" value="MELO3C014887.2"/>
</dbReference>
<feature type="region of interest" description="Disordered" evidence="1">
    <location>
        <begin position="81"/>
        <end position="107"/>
    </location>
</feature>
<dbReference type="AlphaFoldDB" id="A0A9I9D962"/>
<evidence type="ECO:0000256" key="1">
    <source>
        <dbReference type="SAM" id="MobiDB-lite"/>
    </source>
</evidence>
<proteinExistence type="predicted"/>
<protein>
    <submittedName>
        <fullName evidence="2">Uncharacterized protein</fullName>
    </submittedName>
</protein>
<accession>A0A9I9D962</accession>
<name>A0A9I9D962_CUCME</name>
<evidence type="ECO:0000313" key="2">
    <source>
        <dbReference type="EnsemblPlants" id="MELO3C014887.2.1"/>
    </source>
</evidence>